<dbReference type="SMART" id="SM00724">
    <property type="entry name" value="TLC"/>
    <property type="match status" value="1"/>
</dbReference>
<reference evidence="8 9" key="1">
    <citation type="submission" date="2016-03" db="EMBL/GenBank/DDBJ databases">
        <title>How can Kluyveromyces marxianus grow so fast - potential evolutionary course in Saccharomyces Complex revealed by comparative genomics.</title>
        <authorList>
            <person name="Mo W."/>
            <person name="Lu W."/>
            <person name="Yang X."/>
            <person name="Qi J."/>
            <person name="Lv H."/>
        </authorList>
    </citation>
    <scope>NUCLEOTIDE SEQUENCE [LARGE SCALE GENOMIC DNA]</scope>
    <source>
        <strain evidence="8 9">FIM1</strain>
    </source>
</reference>
<dbReference type="InterPro" id="IPR006634">
    <property type="entry name" value="TLC-dom"/>
</dbReference>
<evidence type="ECO:0000256" key="6">
    <source>
        <dbReference type="SAM" id="Phobius"/>
    </source>
</evidence>
<feature type="transmembrane region" description="Helical" evidence="6">
    <location>
        <begin position="112"/>
        <end position="131"/>
    </location>
</feature>
<dbReference type="Proteomes" id="UP000422736">
    <property type="component" value="Chromosome 5"/>
</dbReference>
<keyword evidence="2 5" id="KW-0812">Transmembrane</keyword>
<evidence type="ECO:0000313" key="8">
    <source>
        <dbReference type="EMBL" id="QGN16803.1"/>
    </source>
</evidence>
<gene>
    <name evidence="8" type="ORF">FIM1_3527</name>
</gene>
<sequence>MEDVSRSVLSQYLPECICNNMDAFIRTVMTLPAHPHLSQHVVPFLESNKWITSPSILSHLHTVLYIAFGYHLLFLVSMWFIFPPIAGYRLSWNTKDANRNKRELVIQSSLRLVSWIQSLIVLYLSFEAILYNKSVHPQSNSYDRIFRSDPYNVQVCVFAIGYFLWDIYISLVYSTMPFVLHGVVSTVVYTIGLKPYINYYAGIFLMFELSNPFLNFRWLGIKYMPQLTNDPASRTLAAKICNVIQLVNNIILIVVFFAARICWGFYQFFRLCKDFYAVRNDPHFLPLDTSIIVVGNLSLDVLNLIWMSSMLAVAARIIKKGGKVQDK</sequence>
<dbReference type="EMBL" id="CP015058">
    <property type="protein sequence ID" value="QGN16803.1"/>
    <property type="molecule type" value="Genomic_DNA"/>
</dbReference>
<proteinExistence type="predicted"/>
<keyword evidence="9" id="KW-1185">Reference proteome</keyword>
<feature type="domain" description="TLC" evidence="7">
    <location>
        <begin position="103"/>
        <end position="319"/>
    </location>
</feature>
<feature type="transmembrane region" description="Helical" evidence="6">
    <location>
        <begin position="63"/>
        <end position="82"/>
    </location>
</feature>
<evidence type="ECO:0000256" key="2">
    <source>
        <dbReference type="ARBA" id="ARBA00022692"/>
    </source>
</evidence>
<feature type="transmembrane region" description="Helical" evidence="6">
    <location>
        <begin position="246"/>
        <end position="269"/>
    </location>
</feature>
<evidence type="ECO:0000256" key="4">
    <source>
        <dbReference type="ARBA" id="ARBA00023136"/>
    </source>
</evidence>
<evidence type="ECO:0000256" key="3">
    <source>
        <dbReference type="ARBA" id="ARBA00022989"/>
    </source>
</evidence>
<comment type="subcellular location">
    <subcellularLocation>
        <location evidence="1">Membrane</location>
        <topology evidence="1">Multi-pass membrane protein</topology>
    </subcellularLocation>
</comment>
<accession>A0ABX6EWX0</accession>
<keyword evidence="3 6" id="KW-1133">Transmembrane helix</keyword>
<evidence type="ECO:0000256" key="1">
    <source>
        <dbReference type="ARBA" id="ARBA00004141"/>
    </source>
</evidence>
<keyword evidence="4 5" id="KW-0472">Membrane</keyword>
<feature type="transmembrane region" description="Helical" evidence="6">
    <location>
        <begin position="289"/>
        <end position="318"/>
    </location>
</feature>
<name>A0ABX6EWX0_KLUMA</name>
<evidence type="ECO:0000256" key="5">
    <source>
        <dbReference type="PROSITE-ProRule" id="PRU00205"/>
    </source>
</evidence>
<organism evidence="8 9">
    <name type="scientific">Kluyveromyces marxianus</name>
    <name type="common">Yeast</name>
    <name type="synonym">Candida kefyr</name>
    <dbReference type="NCBI Taxonomy" id="4911"/>
    <lineage>
        <taxon>Eukaryota</taxon>
        <taxon>Fungi</taxon>
        <taxon>Dikarya</taxon>
        <taxon>Ascomycota</taxon>
        <taxon>Saccharomycotina</taxon>
        <taxon>Saccharomycetes</taxon>
        <taxon>Saccharomycetales</taxon>
        <taxon>Saccharomycetaceae</taxon>
        <taxon>Kluyveromyces</taxon>
    </lineage>
</organism>
<reference evidence="8 9" key="2">
    <citation type="submission" date="2019-11" db="EMBL/GenBank/DDBJ databases">
        <authorList>
            <person name="Lu H."/>
        </authorList>
    </citation>
    <scope>NUCLEOTIDE SEQUENCE [LARGE SCALE GENOMIC DNA]</scope>
    <source>
        <strain evidence="8 9">FIM1</strain>
    </source>
</reference>
<evidence type="ECO:0000313" key="9">
    <source>
        <dbReference type="Proteomes" id="UP000422736"/>
    </source>
</evidence>
<dbReference type="PANTHER" id="PTHR13439">
    <property type="entry name" value="CT120 PROTEIN"/>
    <property type="match status" value="1"/>
</dbReference>
<feature type="transmembrane region" description="Helical" evidence="6">
    <location>
        <begin position="151"/>
        <end position="176"/>
    </location>
</feature>
<dbReference type="PROSITE" id="PS50922">
    <property type="entry name" value="TLC"/>
    <property type="match status" value="1"/>
</dbReference>
<feature type="transmembrane region" description="Helical" evidence="6">
    <location>
        <begin position="196"/>
        <end position="214"/>
    </location>
</feature>
<protein>
    <submittedName>
        <fullName evidence="8">TLC domain-containing protein YPR114W</fullName>
    </submittedName>
</protein>
<dbReference type="Pfam" id="PF03798">
    <property type="entry name" value="TRAM_LAG1_CLN8"/>
    <property type="match status" value="1"/>
</dbReference>
<evidence type="ECO:0000259" key="7">
    <source>
        <dbReference type="PROSITE" id="PS50922"/>
    </source>
</evidence>
<dbReference type="PANTHER" id="PTHR13439:SF6">
    <property type="entry name" value="AAR085WP"/>
    <property type="match status" value="1"/>
</dbReference>
<dbReference type="InterPro" id="IPR050846">
    <property type="entry name" value="TLCD"/>
</dbReference>